<evidence type="ECO:0000256" key="3">
    <source>
        <dbReference type="ARBA" id="ARBA00023027"/>
    </source>
</evidence>
<dbReference type="SUPFAM" id="SSF48179">
    <property type="entry name" value="6-phosphogluconate dehydrogenase C-terminal domain-like"/>
    <property type="match status" value="1"/>
</dbReference>
<dbReference type="GO" id="GO:0046029">
    <property type="term" value="F:mannitol dehydrogenase activity"/>
    <property type="evidence" value="ECO:0007669"/>
    <property type="project" value="TreeGrafter"/>
</dbReference>
<dbReference type="Gene3D" id="1.10.1040.10">
    <property type="entry name" value="N-(1-d-carboxylethyl)-l-norvaline Dehydrogenase, domain 2"/>
    <property type="match status" value="1"/>
</dbReference>
<reference evidence="11 12" key="1">
    <citation type="journal article" date="2018" name="BMC Genomics">
        <title>Genomic evidence for intraspecific hybridization in a clonal and extremely halotolerant yeast.</title>
        <authorList>
            <person name="Gostincar C."/>
            <person name="Stajich J.E."/>
            <person name="Zupancic J."/>
            <person name="Zalar P."/>
            <person name="Gunde-Cimerman N."/>
        </authorList>
    </citation>
    <scope>NUCLEOTIDE SEQUENCE [LARGE SCALE GENOMIC DNA]</scope>
    <source>
        <strain evidence="11 12">EXF-171</strain>
    </source>
</reference>
<keyword evidence="8" id="KW-0732">Signal</keyword>
<dbReference type="InterPro" id="IPR000669">
    <property type="entry name" value="Mannitol_DH"/>
</dbReference>
<protein>
    <recommendedName>
        <fullName evidence="5">Mannitol 2-dehydrogenase</fullName>
        <ecNumber evidence="4">1.1.1.67</ecNumber>
    </recommendedName>
</protein>
<dbReference type="Pfam" id="PF08125">
    <property type="entry name" value="Mannitol_dh_C"/>
    <property type="match status" value="1"/>
</dbReference>
<feature type="signal peptide" evidence="8">
    <location>
        <begin position="1"/>
        <end position="18"/>
    </location>
</feature>
<accession>A0A3M7HY64</accession>
<dbReference type="PANTHER" id="PTHR43362">
    <property type="entry name" value="MANNITOL DEHYDROGENASE DSF1-RELATED"/>
    <property type="match status" value="1"/>
</dbReference>
<evidence type="ECO:0000256" key="2">
    <source>
        <dbReference type="ARBA" id="ARBA00023002"/>
    </source>
</evidence>
<dbReference type="PRINTS" id="PR00084">
    <property type="entry name" value="MTLDHDRGNASE"/>
</dbReference>
<evidence type="ECO:0000256" key="8">
    <source>
        <dbReference type="SAM" id="SignalP"/>
    </source>
</evidence>
<dbReference type="Proteomes" id="UP000281468">
    <property type="component" value="Unassembled WGS sequence"/>
</dbReference>
<evidence type="ECO:0000256" key="1">
    <source>
        <dbReference type="ARBA" id="ARBA00006541"/>
    </source>
</evidence>
<dbReference type="PANTHER" id="PTHR43362:SF1">
    <property type="entry name" value="MANNITOL DEHYDROGENASE 2-RELATED"/>
    <property type="match status" value="1"/>
</dbReference>
<dbReference type="EC" id="1.1.1.67" evidence="4"/>
<feature type="chain" id="PRO_5018263947" description="Mannitol 2-dehydrogenase" evidence="8">
    <location>
        <begin position="19"/>
        <end position="536"/>
    </location>
</feature>
<keyword evidence="2" id="KW-0560">Oxidoreductase</keyword>
<dbReference type="Gene3D" id="3.40.50.720">
    <property type="entry name" value="NAD(P)-binding Rossmann-like Domain"/>
    <property type="match status" value="1"/>
</dbReference>
<dbReference type="InterPro" id="IPR013131">
    <property type="entry name" value="Mannitol_DH_N"/>
</dbReference>
<dbReference type="VEuPathDB" id="FungiDB:BTJ68_06880"/>
<dbReference type="GO" id="GO:0050086">
    <property type="term" value="F:mannitol 2-dehydrogenase activity"/>
    <property type="evidence" value="ECO:0007669"/>
    <property type="project" value="UniProtKB-EC"/>
</dbReference>
<dbReference type="FunFam" id="3.40.50.720:FF:000129">
    <property type="entry name" value="D-mannonate oxidoreductase"/>
    <property type="match status" value="1"/>
</dbReference>
<dbReference type="InterPro" id="IPR050988">
    <property type="entry name" value="Mannitol_DH/Oxidoreductase"/>
</dbReference>
<evidence type="ECO:0000256" key="4">
    <source>
        <dbReference type="ARBA" id="ARBA00038970"/>
    </source>
</evidence>
<evidence type="ECO:0000256" key="5">
    <source>
        <dbReference type="ARBA" id="ARBA00040250"/>
    </source>
</evidence>
<dbReference type="AlphaFoldDB" id="A0A3M7HY64"/>
<proteinExistence type="inferred from homology"/>
<dbReference type="InterPro" id="IPR013328">
    <property type="entry name" value="6PGD_dom2"/>
</dbReference>
<evidence type="ECO:0000313" key="11">
    <source>
        <dbReference type="EMBL" id="RMZ18270.1"/>
    </source>
</evidence>
<dbReference type="SUPFAM" id="SSF51735">
    <property type="entry name" value="NAD(P)-binding Rossmann-fold domains"/>
    <property type="match status" value="1"/>
</dbReference>
<evidence type="ECO:0000259" key="9">
    <source>
        <dbReference type="Pfam" id="PF01232"/>
    </source>
</evidence>
<evidence type="ECO:0000313" key="12">
    <source>
        <dbReference type="Proteomes" id="UP000281468"/>
    </source>
</evidence>
<evidence type="ECO:0000256" key="7">
    <source>
        <dbReference type="ARBA" id="ARBA00058571"/>
    </source>
</evidence>
<comment type="catalytic activity">
    <reaction evidence="6">
        <text>D-mannitol + NAD(+) = D-fructose + NADH + H(+)</text>
        <dbReference type="Rhea" id="RHEA:12084"/>
        <dbReference type="ChEBI" id="CHEBI:15378"/>
        <dbReference type="ChEBI" id="CHEBI:16899"/>
        <dbReference type="ChEBI" id="CHEBI:37721"/>
        <dbReference type="ChEBI" id="CHEBI:57540"/>
        <dbReference type="ChEBI" id="CHEBI:57945"/>
        <dbReference type="EC" id="1.1.1.67"/>
    </reaction>
</comment>
<feature type="domain" description="Mannitol dehydrogenase N-terminal" evidence="9">
    <location>
        <begin position="62"/>
        <end position="312"/>
    </location>
</feature>
<comment type="function">
    <text evidence="7">Catalyzes the NAD(H)-dependent interconversion of D-fructose and D-mannitol in the mannitol metabolic pathway.</text>
</comment>
<dbReference type="InterPro" id="IPR036291">
    <property type="entry name" value="NAD(P)-bd_dom_sf"/>
</dbReference>
<dbReference type="EMBL" id="QWIQ01000005">
    <property type="protein sequence ID" value="RMZ18270.1"/>
    <property type="molecule type" value="Genomic_DNA"/>
</dbReference>
<comment type="caution">
    <text evidence="11">The sequence shown here is derived from an EMBL/GenBank/DDBJ whole genome shotgun (WGS) entry which is preliminary data.</text>
</comment>
<sequence length="536" mass="59307">MLVHLVFVVPIYITPTLSFVSAAIMPHSEPTPIALNSKNLPQIAERGNVSTPSYNRTGSKHGILHVGVGGFHRAHLAVYVDRILSQLGLTDWSISGVGLTPWDAAMRDSLVPQDLLYTVLEQGTDDSSAHVIGSITDYIFAPNNAEAVIAKMAHPDTHIVSMTITEGGYFYNENTHQLKVEDENIKADLAGKGPPVTFFGHVYEALVRRHAAGLKPFTVLSCDNMQKNGSITRSMLTSFAKLKNPAMAAWISENGAFPNSMVDRITPRTSDEDKSFLASKFGVQDSWPVVTEPFTQWVLEDQFCDGRPPFEKVGVQVVSSVHDVEQFEMHKLRLLNASHSTIAYLGYLAGFKYVHEVFADPVFSKFVWNIMQEEVKPLLPSIPGVNIDKYCDTLLYRFRNPALKDEIARLTIGGSGKIPQFIMPSIAEQIMKANATGTPEIAPLHRLTLALAGWFRYLTGLDEKGAEYTISAKDEPSVDDLQKRARAGGRDPTQLMAIRELFGDDLRDDKRFMTTLREAMASLNDVGARETVARNV</sequence>
<organism evidence="11 12">
    <name type="scientific">Hortaea werneckii</name>
    <name type="common">Black yeast</name>
    <name type="synonym">Cladosporium werneckii</name>
    <dbReference type="NCBI Taxonomy" id="91943"/>
    <lineage>
        <taxon>Eukaryota</taxon>
        <taxon>Fungi</taxon>
        <taxon>Dikarya</taxon>
        <taxon>Ascomycota</taxon>
        <taxon>Pezizomycotina</taxon>
        <taxon>Dothideomycetes</taxon>
        <taxon>Dothideomycetidae</taxon>
        <taxon>Mycosphaerellales</taxon>
        <taxon>Teratosphaeriaceae</taxon>
        <taxon>Hortaea</taxon>
    </lineage>
</organism>
<evidence type="ECO:0000259" key="10">
    <source>
        <dbReference type="Pfam" id="PF08125"/>
    </source>
</evidence>
<comment type="similarity">
    <text evidence="1">Belongs to the mannitol dehydrogenase family.</text>
</comment>
<gene>
    <name evidence="11" type="ORF">D0862_00437</name>
</gene>
<name>A0A3M7HY64_HORWE</name>
<dbReference type="Pfam" id="PF01232">
    <property type="entry name" value="Mannitol_dh"/>
    <property type="match status" value="1"/>
</dbReference>
<keyword evidence="3" id="KW-0520">NAD</keyword>
<dbReference type="InterPro" id="IPR008927">
    <property type="entry name" value="6-PGluconate_DH-like_C_sf"/>
</dbReference>
<dbReference type="InterPro" id="IPR013118">
    <property type="entry name" value="Mannitol_DH_C"/>
</dbReference>
<evidence type="ECO:0000256" key="6">
    <source>
        <dbReference type="ARBA" id="ARBA00047733"/>
    </source>
</evidence>
<feature type="domain" description="Mannitol dehydrogenase C-terminal" evidence="10">
    <location>
        <begin position="323"/>
        <end position="522"/>
    </location>
</feature>